<dbReference type="InParanoid" id="A7SPG7"/>
<evidence type="ECO:0000313" key="2">
    <source>
        <dbReference type="EMBL" id="EDO34388.1"/>
    </source>
</evidence>
<organism evidence="2 3">
    <name type="scientific">Nematostella vectensis</name>
    <name type="common">Starlet sea anemone</name>
    <dbReference type="NCBI Taxonomy" id="45351"/>
    <lineage>
        <taxon>Eukaryota</taxon>
        <taxon>Metazoa</taxon>
        <taxon>Cnidaria</taxon>
        <taxon>Anthozoa</taxon>
        <taxon>Hexacorallia</taxon>
        <taxon>Actiniaria</taxon>
        <taxon>Edwardsiidae</taxon>
        <taxon>Nematostella</taxon>
    </lineage>
</organism>
<reference evidence="2 3" key="1">
    <citation type="journal article" date="2007" name="Science">
        <title>Sea anemone genome reveals ancestral eumetazoan gene repertoire and genomic organization.</title>
        <authorList>
            <person name="Putnam N.H."/>
            <person name="Srivastava M."/>
            <person name="Hellsten U."/>
            <person name="Dirks B."/>
            <person name="Chapman J."/>
            <person name="Salamov A."/>
            <person name="Terry A."/>
            <person name="Shapiro H."/>
            <person name="Lindquist E."/>
            <person name="Kapitonov V.V."/>
            <person name="Jurka J."/>
            <person name="Genikhovich G."/>
            <person name="Grigoriev I.V."/>
            <person name="Lucas S.M."/>
            <person name="Steele R.E."/>
            <person name="Finnerty J.R."/>
            <person name="Technau U."/>
            <person name="Martindale M.Q."/>
            <person name="Rokhsar D.S."/>
        </authorList>
    </citation>
    <scope>NUCLEOTIDE SEQUENCE [LARGE SCALE GENOMIC DNA]</scope>
    <source>
        <strain evidence="3">CH2 X CH6</strain>
    </source>
</reference>
<evidence type="ECO:0000256" key="1">
    <source>
        <dbReference type="SAM" id="MobiDB-lite"/>
    </source>
</evidence>
<accession>A7SPG7</accession>
<proteinExistence type="predicted"/>
<dbReference type="Proteomes" id="UP000001593">
    <property type="component" value="Unassembled WGS sequence"/>
</dbReference>
<name>A7SPG7_NEMVE</name>
<gene>
    <name evidence="2" type="ORF">NEMVEDRAFT_v1g233435</name>
</gene>
<dbReference type="AlphaFoldDB" id="A7SPG7"/>
<feature type="compositionally biased region" description="Basic residues" evidence="1">
    <location>
        <begin position="54"/>
        <end position="64"/>
    </location>
</feature>
<evidence type="ECO:0000313" key="3">
    <source>
        <dbReference type="Proteomes" id="UP000001593"/>
    </source>
</evidence>
<protein>
    <submittedName>
        <fullName evidence="2">Uncharacterized protein</fullName>
    </submittedName>
</protein>
<sequence>MHEPEHYLYNRSSAQDYDFTSVKDCCTLRHERKVTPGEFHTKKRQQAISERTRDKKTKRHNHRV</sequence>
<keyword evidence="3" id="KW-1185">Reference proteome</keyword>
<dbReference type="HOGENOM" id="CLU_2870253_0_0_1"/>
<dbReference type="EMBL" id="DS469733">
    <property type="protein sequence ID" value="EDO34388.1"/>
    <property type="molecule type" value="Genomic_DNA"/>
</dbReference>
<feature type="region of interest" description="Disordered" evidence="1">
    <location>
        <begin position="33"/>
        <end position="64"/>
    </location>
</feature>